<keyword evidence="3" id="KW-1185">Reference proteome</keyword>
<comment type="caution">
    <text evidence="2">The sequence shown here is derived from an EMBL/GenBank/DDBJ whole genome shotgun (WGS) entry which is preliminary data.</text>
</comment>
<keyword evidence="1" id="KW-0472">Membrane</keyword>
<evidence type="ECO:0000313" key="2">
    <source>
        <dbReference type="EMBL" id="GHI17451.1"/>
    </source>
</evidence>
<name>A0ABQ3NXG3_STRVG</name>
<accession>A0ABQ3NXG3</accession>
<gene>
    <name evidence="2" type="ORF">Scinn_69140</name>
</gene>
<evidence type="ECO:0000313" key="3">
    <source>
        <dbReference type="Proteomes" id="UP000660554"/>
    </source>
</evidence>
<keyword evidence="1" id="KW-0812">Transmembrane</keyword>
<organism evidence="2 3">
    <name type="scientific">Streptomyces virginiae</name>
    <name type="common">Streptomyces cinnamonensis</name>
    <dbReference type="NCBI Taxonomy" id="1961"/>
    <lineage>
        <taxon>Bacteria</taxon>
        <taxon>Bacillati</taxon>
        <taxon>Actinomycetota</taxon>
        <taxon>Actinomycetes</taxon>
        <taxon>Kitasatosporales</taxon>
        <taxon>Streptomycetaceae</taxon>
        <taxon>Streptomyces</taxon>
    </lineage>
</organism>
<feature type="transmembrane region" description="Helical" evidence="1">
    <location>
        <begin position="20"/>
        <end position="42"/>
    </location>
</feature>
<proteinExistence type="predicted"/>
<dbReference type="EMBL" id="BNDV01000017">
    <property type="protein sequence ID" value="GHI17451.1"/>
    <property type="molecule type" value="Genomic_DNA"/>
</dbReference>
<reference evidence="3" key="1">
    <citation type="submission" date="2020-09" db="EMBL/GenBank/DDBJ databases">
        <title>Whole genome shotgun sequence of Streptomyces cinnamonensis NBRC 15873.</title>
        <authorList>
            <person name="Komaki H."/>
            <person name="Tamura T."/>
        </authorList>
    </citation>
    <scope>NUCLEOTIDE SEQUENCE [LARGE SCALE GENOMIC DNA]</scope>
    <source>
        <strain evidence="3">NBRC 15873</strain>
    </source>
</reference>
<protein>
    <submittedName>
        <fullName evidence="2">Uncharacterized protein</fullName>
    </submittedName>
</protein>
<sequence length="92" mass="9736">MRVATDLVSPDTERPPETELRYALFGAHGCSVAMAAVPYLLADGDPGAARFLAAGEPLPMGVQPVIVADTTVYGAVGVERLVRFWSPSLPRP</sequence>
<evidence type="ECO:0000256" key="1">
    <source>
        <dbReference type="SAM" id="Phobius"/>
    </source>
</evidence>
<dbReference type="Proteomes" id="UP000660554">
    <property type="component" value="Unassembled WGS sequence"/>
</dbReference>
<keyword evidence="1" id="KW-1133">Transmembrane helix</keyword>